<evidence type="ECO:0000313" key="2">
    <source>
        <dbReference type="Proteomes" id="UP001300763"/>
    </source>
</evidence>
<protein>
    <submittedName>
        <fullName evidence="1">Nitroreductase family deazaflavin-dependent oxidoreductase</fullName>
    </submittedName>
</protein>
<dbReference type="Gene3D" id="2.30.110.10">
    <property type="entry name" value="Electron Transport, Fmn-binding Protein, Chain A"/>
    <property type="match status" value="1"/>
</dbReference>
<organism evidence="1 2">
    <name type="scientific">Actinomycetospora lemnae</name>
    <dbReference type="NCBI Taxonomy" id="3019891"/>
    <lineage>
        <taxon>Bacteria</taxon>
        <taxon>Bacillati</taxon>
        <taxon>Actinomycetota</taxon>
        <taxon>Actinomycetes</taxon>
        <taxon>Pseudonocardiales</taxon>
        <taxon>Pseudonocardiaceae</taxon>
        <taxon>Actinomycetospora</taxon>
    </lineage>
</organism>
<comment type="caution">
    <text evidence="1">The sequence shown here is derived from an EMBL/GenBank/DDBJ whole genome shotgun (WGS) entry which is preliminary data.</text>
</comment>
<keyword evidence="2" id="KW-1185">Reference proteome</keyword>
<dbReference type="EMBL" id="JAQZAO010000003">
    <property type="protein sequence ID" value="MDD7965435.1"/>
    <property type="molecule type" value="Genomic_DNA"/>
</dbReference>
<gene>
    <name evidence="1" type="ORF">PGB27_08730</name>
</gene>
<accession>A0ABT5SSH7</accession>
<dbReference type="NCBIfam" id="TIGR00026">
    <property type="entry name" value="hi_GC_TIGR00026"/>
    <property type="match status" value="1"/>
</dbReference>
<name>A0ABT5SSH7_9PSEU</name>
<sequence>MTTVQDTVPQPVTTGDEMADLMRFHRDTTWTGTIAEGGAGPGTPAMTATGAATHHRIQDGRWVVGDHRQEQYLLDGTHVESRQLHWVAGWDPARHEYRAVLADCHGHAEVMSGHIDGDRLVFESTGDPTVRTRLTWELQGPDELVRRKETSVDGGPWSVVEEYRCTTAPGAGGHSRSNEAVRTFNKYVLNPLMLRLAGRRHWYAARIEHVGRRSGRAYATPVAARPVPDGFALPLPYGRDTDWCLNLLAAGGGAVTFDGRRRTVTAPRVVPAAQVTESFSPSWQRMLAGVPEFLLVTADPPDRGDTDA</sequence>
<evidence type="ECO:0000313" key="1">
    <source>
        <dbReference type="EMBL" id="MDD7965435.1"/>
    </source>
</evidence>
<dbReference type="InterPro" id="IPR012349">
    <property type="entry name" value="Split_barrel_FMN-bd"/>
</dbReference>
<dbReference type="InterPro" id="IPR004378">
    <property type="entry name" value="F420H2_quin_Rdtase"/>
</dbReference>
<dbReference type="RefSeq" id="WP_274199976.1">
    <property type="nucleotide sequence ID" value="NZ_JAQZAO010000003.1"/>
</dbReference>
<proteinExistence type="predicted"/>
<dbReference type="Proteomes" id="UP001300763">
    <property type="component" value="Unassembled WGS sequence"/>
</dbReference>
<reference evidence="1 2" key="1">
    <citation type="submission" date="2023-02" db="EMBL/GenBank/DDBJ databases">
        <title>Genome sequencing required for Actinomycetospora new species description.</title>
        <authorList>
            <person name="Saimee Y."/>
            <person name="Duangmal K."/>
        </authorList>
    </citation>
    <scope>NUCLEOTIDE SEQUENCE [LARGE SCALE GENOMIC DNA]</scope>
    <source>
        <strain evidence="1 2">DW7H6</strain>
    </source>
</reference>